<dbReference type="AlphaFoldDB" id="A0AA96GKQ4"/>
<dbReference type="GO" id="GO:0019284">
    <property type="term" value="P:L-methionine salvage from S-adenosylmethionine"/>
    <property type="evidence" value="ECO:0007669"/>
    <property type="project" value="TreeGrafter"/>
</dbReference>
<dbReference type="EMBL" id="CP116967">
    <property type="protein sequence ID" value="WNM59351.1"/>
    <property type="molecule type" value="Genomic_DNA"/>
</dbReference>
<sequence>MTATHVEFNAVGRTLPRVCSANLPGYAGLESQGASTHVLLVKTGIGPGKAERVTRQILESEAWDVVISTGFAGALNSSPIGSLVVGQEVLLGQSTEMFSDSDLQRIVCHPEWVKAALRVPLTDGCLLQVGRFVTTDRVLTQATQKRILGERTGAMAVDMESGAIGEVAKQFGFPFLIIRAISDGINEDLPVDFNMFLKPFGWVGGIGQVLSSPRCWKGFFRLYRHSRQAGIQLSSFFENFFPIVSAQTFSMAINKSGAEIP</sequence>
<dbReference type="Gene3D" id="3.40.50.1580">
    <property type="entry name" value="Nucleoside phosphorylase domain"/>
    <property type="match status" value="1"/>
</dbReference>
<dbReference type="Proteomes" id="UP001302719">
    <property type="component" value="Chromosome"/>
</dbReference>
<dbReference type="RefSeq" id="WP_312646080.1">
    <property type="nucleotide sequence ID" value="NZ_CP116967.1"/>
</dbReference>
<dbReference type="CDD" id="cd17877">
    <property type="entry name" value="NP_MTAN-like"/>
    <property type="match status" value="1"/>
</dbReference>
<dbReference type="KEGG" id="nall:PP769_06185"/>
<reference evidence="2 3" key="1">
    <citation type="submission" date="2023-01" db="EMBL/GenBank/DDBJ databases">
        <title>Cultivation and genomic characterization of new, ubiquitous marine nitrite-oxidizing bacteria from the Nitrospirales.</title>
        <authorList>
            <person name="Mueller A.J."/>
            <person name="Daebeler A."/>
            <person name="Herbold C.W."/>
            <person name="Kirkegaard R.H."/>
            <person name="Daims H."/>
        </authorList>
    </citation>
    <scope>NUCLEOTIDE SEQUENCE [LARGE SCALE GENOMIC DNA]</scope>
    <source>
        <strain evidence="2 3">VA</strain>
    </source>
</reference>
<dbReference type="InterPro" id="IPR035994">
    <property type="entry name" value="Nucleoside_phosphorylase_sf"/>
</dbReference>
<gene>
    <name evidence="2" type="ORF">PP769_06185</name>
</gene>
<keyword evidence="3" id="KW-1185">Reference proteome</keyword>
<dbReference type="SUPFAM" id="SSF53167">
    <property type="entry name" value="Purine and uridine phosphorylases"/>
    <property type="match status" value="1"/>
</dbReference>
<proteinExistence type="predicted"/>
<feature type="domain" description="Nucleoside phosphorylase" evidence="1">
    <location>
        <begin position="36"/>
        <end position="188"/>
    </location>
</feature>
<protein>
    <recommendedName>
        <fullName evidence="1">Nucleoside phosphorylase domain-containing protein</fullName>
    </recommendedName>
</protein>
<accession>A0AA96GKQ4</accession>
<organism evidence="2 3">
    <name type="scientific">Candidatus Nitrospira allomarina</name>
    <dbReference type="NCBI Taxonomy" id="3020900"/>
    <lineage>
        <taxon>Bacteria</taxon>
        <taxon>Pseudomonadati</taxon>
        <taxon>Nitrospirota</taxon>
        <taxon>Nitrospiria</taxon>
        <taxon>Nitrospirales</taxon>
        <taxon>Nitrospiraceae</taxon>
        <taxon>Nitrospira</taxon>
    </lineage>
</organism>
<dbReference type="PANTHER" id="PTHR46832:SF1">
    <property type="entry name" value="5'-METHYLTHIOADENOSINE_S-ADENOSYLHOMOCYSTEINE NUCLEOSIDASE"/>
    <property type="match status" value="1"/>
</dbReference>
<dbReference type="GO" id="GO:0005829">
    <property type="term" value="C:cytosol"/>
    <property type="evidence" value="ECO:0007669"/>
    <property type="project" value="TreeGrafter"/>
</dbReference>
<name>A0AA96GKQ4_9BACT</name>
<dbReference type="GO" id="GO:0009116">
    <property type="term" value="P:nucleoside metabolic process"/>
    <property type="evidence" value="ECO:0007669"/>
    <property type="project" value="InterPro"/>
</dbReference>
<evidence type="ECO:0000259" key="1">
    <source>
        <dbReference type="Pfam" id="PF01048"/>
    </source>
</evidence>
<evidence type="ECO:0000313" key="2">
    <source>
        <dbReference type="EMBL" id="WNM59351.1"/>
    </source>
</evidence>
<dbReference type="Pfam" id="PF01048">
    <property type="entry name" value="PNP_UDP_1"/>
    <property type="match status" value="1"/>
</dbReference>
<dbReference type="GO" id="GO:0008782">
    <property type="term" value="F:adenosylhomocysteine nucleosidase activity"/>
    <property type="evidence" value="ECO:0007669"/>
    <property type="project" value="TreeGrafter"/>
</dbReference>
<dbReference type="PANTHER" id="PTHR46832">
    <property type="entry name" value="5'-METHYLTHIOADENOSINE/S-ADENOSYLHOMOCYSTEINE NUCLEOSIDASE"/>
    <property type="match status" value="1"/>
</dbReference>
<evidence type="ECO:0000313" key="3">
    <source>
        <dbReference type="Proteomes" id="UP001302719"/>
    </source>
</evidence>
<dbReference type="GO" id="GO:0008930">
    <property type="term" value="F:methylthioadenosine nucleosidase activity"/>
    <property type="evidence" value="ECO:0007669"/>
    <property type="project" value="TreeGrafter"/>
</dbReference>
<dbReference type="InterPro" id="IPR000845">
    <property type="entry name" value="Nucleoside_phosphorylase_d"/>
</dbReference>